<evidence type="ECO:0000256" key="2">
    <source>
        <dbReference type="SAM" id="MobiDB-lite"/>
    </source>
</evidence>
<dbReference type="AlphaFoldDB" id="A0A062XYK6"/>
<evidence type="ECO:0000256" key="1">
    <source>
        <dbReference type="ARBA" id="ARBA00022729"/>
    </source>
</evidence>
<dbReference type="SUPFAM" id="SSF89392">
    <property type="entry name" value="Prokaryotic lipoproteins and lipoprotein localization factors"/>
    <property type="match status" value="1"/>
</dbReference>
<gene>
    <name evidence="3" type="ORF">EG19_06940</name>
</gene>
<dbReference type="Gene3D" id="2.50.20.10">
    <property type="entry name" value="Lipoprotein localisation LolA/LolB/LppX"/>
    <property type="match status" value="1"/>
</dbReference>
<dbReference type="Proteomes" id="UP000027284">
    <property type="component" value="Unassembled WGS sequence"/>
</dbReference>
<sequence length="201" mass="21822">MLVFLLLLTQATSPLDQLAAKLQAAPAWQAEFSQSFVPAGLTRGSQEHGTFTFAHPSRVRFDYQSDPKRTFAVDGSLARMVDAEAGTCQALELSQGAWASLPLVTLTDPGALRGFFTVEEKAEAITLLPRQPSPELARVVVHLGPDGLPQEVLVEDGSGNLNLFRFSRWRAQKTVARELFSPSLPGQPSCLPGGDNPRPQR</sequence>
<dbReference type="PANTHER" id="PTHR35869">
    <property type="entry name" value="OUTER-MEMBRANE LIPOPROTEIN CARRIER PROTEIN"/>
    <property type="match status" value="1"/>
</dbReference>
<comment type="caution">
    <text evidence="3">The sequence shown here is derived from an EMBL/GenBank/DDBJ whole genome shotgun (WGS) entry which is preliminary data.</text>
</comment>
<dbReference type="PANTHER" id="PTHR35869:SF1">
    <property type="entry name" value="OUTER-MEMBRANE LIPOPROTEIN CARRIER PROTEIN"/>
    <property type="match status" value="1"/>
</dbReference>
<name>A0A062XYK6_9BACT</name>
<dbReference type="InterPro" id="IPR029046">
    <property type="entry name" value="LolA/LolB/LppX"/>
</dbReference>
<dbReference type="RefSeq" id="WP_038050026.1">
    <property type="nucleotide sequence ID" value="NZ_JMFG01000025.1"/>
</dbReference>
<evidence type="ECO:0000313" key="4">
    <source>
        <dbReference type="Proteomes" id="UP000027284"/>
    </source>
</evidence>
<dbReference type="OrthoDB" id="9787361at2"/>
<organism evidence="3 4">
    <name type="scientific">Thermoanaerobaculum aquaticum</name>
    <dbReference type="NCBI Taxonomy" id="1312852"/>
    <lineage>
        <taxon>Bacteria</taxon>
        <taxon>Pseudomonadati</taxon>
        <taxon>Acidobacteriota</taxon>
        <taxon>Thermoanaerobaculia</taxon>
        <taxon>Thermoanaerobaculales</taxon>
        <taxon>Thermoanaerobaculaceae</taxon>
        <taxon>Thermoanaerobaculum</taxon>
    </lineage>
</organism>
<keyword evidence="1" id="KW-0732">Signal</keyword>
<dbReference type="CDD" id="cd16325">
    <property type="entry name" value="LolA"/>
    <property type="match status" value="1"/>
</dbReference>
<keyword evidence="4" id="KW-1185">Reference proteome</keyword>
<protein>
    <recommendedName>
        <fullName evidence="5">Outer membrane lipoprotein carrier protein LolA</fullName>
    </recommendedName>
</protein>
<reference evidence="3 4" key="1">
    <citation type="submission" date="2014-04" db="EMBL/GenBank/DDBJ databases">
        <title>The Genome Sequence of Thermoanaerobaculum aquaticum MP-01, The First Cultivated Group 23 Acidobacterium.</title>
        <authorList>
            <person name="Stamps B.W."/>
            <person name="Losey N.A."/>
            <person name="Lawson P.A."/>
            <person name="Stevenson B.S."/>
        </authorList>
    </citation>
    <scope>NUCLEOTIDE SEQUENCE [LARGE SCALE GENOMIC DNA]</scope>
    <source>
        <strain evidence="3 4">MP-01</strain>
    </source>
</reference>
<dbReference type="Pfam" id="PF03548">
    <property type="entry name" value="LolA"/>
    <property type="match status" value="1"/>
</dbReference>
<evidence type="ECO:0008006" key="5">
    <source>
        <dbReference type="Google" id="ProtNLM"/>
    </source>
</evidence>
<accession>A0A062XYK6</accession>
<proteinExistence type="predicted"/>
<dbReference type="InterPro" id="IPR004564">
    <property type="entry name" value="OM_lipoprot_carrier_LolA-like"/>
</dbReference>
<evidence type="ECO:0000313" key="3">
    <source>
        <dbReference type="EMBL" id="KDA53216.1"/>
    </source>
</evidence>
<feature type="region of interest" description="Disordered" evidence="2">
    <location>
        <begin position="181"/>
        <end position="201"/>
    </location>
</feature>
<dbReference type="STRING" id="1312852.EG19_06940"/>
<dbReference type="EMBL" id="JMFG01000025">
    <property type="protein sequence ID" value="KDA53216.1"/>
    <property type="molecule type" value="Genomic_DNA"/>
</dbReference>